<dbReference type="RefSeq" id="WP_379322008.1">
    <property type="nucleotide sequence ID" value="NZ_JBHTLM010000035.1"/>
</dbReference>
<keyword evidence="3" id="KW-1185">Reference proteome</keyword>
<evidence type="ECO:0000256" key="1">
    <source>
        <dbReference type="SAM" id="Phobius"/>
    </source>
</evidence>
<comment type="caution">
    <text evidence="2">The sequence shown here is derived from an EMBL/GenBank/DDBJ whole genome shotgun (WGS) entry which is preliminary data.</text>
</comment>
<evidence type="ECO:0000313" key="3">
    <source>
        <dbReference type="Proteomes" id="UP001597262"/>
    </source>
</evidence>
<evidence type="ECO:0008006" key="4">
    <source>
        <dbReference type="Google" id="ProtNLM"/>
    </source>
</evidence>
<dbReference type="EMBL" id="JBHTLM010000035">
    <property type="protein sequence ID" value="MFD1179583.1"/>
    <property type="molecule type" value="Genomic_DNA"/>
</dbReference>
<keyword evidence="1" id="KW-1133">Transmembrane helix</keyword>
<protein>
    <recommendedName>
        <fullName evidence="4">Transposase</fullName>
    </recommendedName>
</protein>
<keyword evidence="1" id="KW-0812">Transmembrane</keyword>
<evidence type="ECO:0000313" key="2">
    <source>
        <dbReference type="EMBL" id="MFD1179583.1"/>
    </source>
</evidence>
<dbReference type="Proteomes" id="UP001597262">
    <property type="component" value="Unassembled WGS sequence"/>
</dbReference>
<feature type="transmembrane region" description="Helical" evidence="1">
    <location>
        <begin position="133"/>
        <end position="154"/>
    </location>
</feature>
<name>A0ABW3S523_9BACL</name>
<feature type="transmembrane region" description="Helical" evidence="1">
    <location>
        <begin position="109"/>
        <end position="127"/>
    </location>
</feature>
<gene>
    <name evidence="2" type="ORF">ACFQ3W_25245</name>
</gene>
<proteinExistence type="predicted"/>
<keyword evidence="1" id="KW-0472">Membrane</keyword>
<feature type="transmembrane region" description="Helical" evidence="1">
    <location>
        <begin position="26"/>
        <end position="46"/>
    </location>
</feature>
<organism evidence="2 3">
    <name type="scientific">Paenibacillus puldeungensis</name>
    <dbReference type="NCBI Taxonomy" id="696536"/>
    <lineage>
        <taxon>Bacteria</taxon>
        <taxon>Bacillati</taxon>
        <taxon>Bacillota</taxon>
        <taxon>Bacilli</taxon>
        <taxon>Bacillales</taxon>
        <taxon>Paenibacillaceae</taxon>
        <taxon>Paenibacillus</taxon>
    </lineage>
</organism>
<sequence length="175" mass="20791">MKSVESGTNATFYHYRLLKKVMVPKALVRSFTTLPFIWLAAEMIFISWTSIFFFLLAFLVALWIQYVVSRSVLIIVSHSYHKRWRFSRQLPWIGYMPDQFVRYSAFRPVYLHTAWIGCCIAAILIPWSPVSFVFALFFWHIWLSMPTLLVILRFRKQPKDGMLKITGLDISYYMQ</sequence>
<accession>A0ABW3S523</accession>
<feature type="transmembrane region" description="Helical" evidence="1">
    <location>
        <begin position="52"/>
        <end position="76"/>
    </location>
</feature>
<reference evidence="3" key="1">
    <citation type="journal article" date="2019" name="Int. J. Syst. Evol. Microbiol.">
        <title>The Global Catalogue of Microorganisms (GCM) 10K type strain sequencing project: providing services to taxonomists for standard genome sequencing and annotation.</title>
        <authorList>
            <consortium name="The Broad Institute Genomics Platform"/>
            <consortium name="The Broad Institute Genome Sequencing Center for Infectious Disease"/>
            <person name="Wu L."/>
            <person name="Ma J."/>
        </authorList>
    </citation>
    <scope>NUCLEOTIDE SEQUENCE [LARGE SCALE GENOMIC DNA]</scope>
    <source>
        <strain evidence="3">CCUG 59189</strain>
    </source>
</reference>